<sequence length="235" mass="27286">METFDIKLEKRNAIMKHRQLSKIASLFRLVELCVVLVLISRFTTTQLPVAVKNSGEYFRGLSDVLVSPRFVFIVGNVIVITLFAKSGQFSAQDPSGKSSGTDIYEEFVEKSEKSHAIHRYEVESREKQIKKNNTRVEEKVVSLTVHTSKGTKNYKRSQSENLRRNKACQLQLRRLESEKYIKPNDSDDEKMVTKSSYLEDGMSNEQFRDTVEAFIARQKKLLREEEYSVFWKDLE</sequence>
<name>A0A1R3HVL0_COCAP</name>
<organism evidence="2 3">
    <name type="scientific">Corchorus capsularis</name>
    <name type="common">Jute</name>
    <dbReference type="NCBI Taxonomy" id="210143"/>
    <lineage>
        <taxon>Eukaryota</taxon>
        <taxon>Viridiplantae</taxon>
        <taxon>Streptophyta</taxon>
        <taxon>Embryophyta</taxon>
        <taxon>Tracheophyta</taxon>
        <taxon>Spermatophyta</taxon>
        <taxon>Magnoliopsida</taxon>
        <taxon>eudicotyledons</taxon>
        <taxon>Gunneridae</taxon>
        <taxon>Pentapetalae</taxon>
        <taxon>rosids</taxon>
        <taxon>malvids</taxon>
        <taxon>Malvales</taxon>
        <taxon>Malvaceae</taxon>
        <taxon>Grewioideae</taxon>
        <taxon>Apeibeae</taxon>
        <taxon>Corchorus</taxon>
    </lineage>
</organism>
<dbReference type="PANTHER" id="PTHR33640">
    <property type="entry name" value="TRANSMEMBRANE PROTEIN"/>
    <property type="match status" value="1"/>
</dbReference>
<feature type="transmembrane region" description="Helical" evidence="1">
    <location>
        <begin position="20"/>
        <end position="44"/>
    </location>
</feature>
<dbReference type="AlphaFoldDB" id="A0A1R3HVL0"/>
<reference evidence="2 3" key="1">
    <citation type="submission" date="2013-09" db="EMBL/GenBank/DDBJ databases">
        <title>Corchorus capsularis genome sequencing.</title>
        <authorList>
            <person name="Alam M."/>
            <person name="Haque M.S."/>
            <person name="Islam M.S."/>
            <person name="Emdad E.M."/>
            <person name="Islam M.M."/>
            <person name="Ahmed B."/>
            <person name="Halim A."/>
            <person name="Hossen Q.M.M."/>
            <person name="Hossain M.Z."/>
            <person name="Ahmed R."/>
            <person name="Khan M.M."/>
            <person name="Islam R."/>
            <person name="Rashid M.M."/>
            <person name="Khan S.A."/>
            <person name="Rahman M.S."/>
            <person name="Alam M."/>
        </authorList>
    </citation>
    <scope>NUCLEOTIDE SEQUENCE [LARGE SCALE GENOMIC DNA]</scope>
    <source>
        <strain evidence="3">cv. CVL-1</strain>
        <tissue evidence="2">Whole seedling</tissue>
    </source>
</reference>
<evidence type="ECO:0000313" key="3">
    <source>
        <dbReference type="Proteomes" id="UP000188268"/>
    </source>
</evidence>
<proteinExistence type="predicted"/>
<dbReference type="STRING" id="210143.A0A1R3HVL0"/>
<dbReference type="EMBL" id="AWWV01011121">
    <property type="protein sequence ID" value="OMO74320.1"/>
    <property type="molecule type" value="Genomic_DNA"/>
</dbReference>
<dbReference type="Gramene" id="OMO74320">
    <property type="protein sequence ID" value="OMO74320"/>
    <property type="gene ID" value="CCACVL1_16811"/>
</dbReference>
<dbReference type="OrthoDB" id="1095087at2759"/>
<evidence type="ECO:0000256" key="1">
    <source>
        <dbReference type="SAM" id="Phobius"/>
    </source>
</evidence>
<comment type="caution">
    <text evidence="2">The sequence shown here is derived from an EMBL/GenBank/DDBJ whole genome shotgun (WGS) entry which is preliminary data.</text>
</comment>
<evidence type="ECO:0008006" key="4">
    <source>
        <dbReference type="Google" id="ProtNLM"/>
    </source>
</evidence>
<keyword evidence="1" id="KW-0812">Transmembrane</keyword>
<accession>A0A1R3HVL0</accession>
<dbReference type="OMA" id="GYRRCET"/>
<protein>
    <recommendedName>
        <fullName evidence="4">DUF4408 domain-containing protein</fullName>
    </recommendedName>
</protein>
<keyword evidence="1" id="KW-0472">Membrane</keyword>
<keyword evidence="3" id="KW-1185">Reference proteome</keyword>
<dbReference type="Proteomes" id="UP000188268">
    <property type="component" value="Unassembled WGS sequence"/>
</dbReference>
<keyword evidence="1" id="KW-1133">Transmembrane helix</keyword>
<dbReference type="PANTHER" id="PTHR33640:SF8">
    <property type="entry name" value="TRANSMEMBRANE PROTEIN"/>
    <property type="match status" value="1"/>
</dbReference>
<gene>
    <name evidence="2" type="ORF">CCACVL1_16811</name>
</gene>
<feature type="transmembrane region" description="Helical" evidence="1">
    <location>
        <begin position="64"/>
        <end position="84"/>
    </location>
</feature>
<evidence type="ECO:0000313" key="2">
    <source>
        <dbReference type="EMBL" id="OMO74320.1"/>
    </source>
</evidence>